<feature type="compositionally biased region" description="Acidic residues" evidence="1">
    <location>
        <begin position="494"/>
        <end position="508"/>
    </location>
</feature>
<dbReference type="AlphaFoldDB" id="A0AAF0YA54"/>
<name>A0AAF0YA54_9TREE</name>
<dbReference type="Proteomes" id="UP000827549">
    <property type="component" value="Chromosome 4"/>
</dbReference>
<dbReference type="InterPro" id="IPR046362">
    <property type="entry name" value="Zw10/DSL1_C_sf"/>
</dbReference>
<feature type="domain" description="ZW10 C-terminal helical" evidence="2">
    <location>
        <begin position="727"/>
        <end position="870"/>
    </location>
</feature>
<dbReference type="GO" id="GO:0006888">
    <property type="term" value="P:endoplasmic reticulum to Golgi vesicle-mediated transport"/>
    <property type="evidence" value="ECO:0007669"/>
    <property type="project" value="TreeGrafter"/>
</dbReference>
<gene>
    <name evidence="3" type="primary">ZW10</name>
    <name evidence="3" type="ORF">LOC62_04G006324</name>
</gene>
<dbReference type="GO" id="GO:1990423">
    <property type="term" value="C:RZZ complex"/>
    <property type="evidence" value="ECO:0007669"/>
    <property type="project" value="TreeGrafter"/>
</dbReference>
<dbReference type="InterPro" id="IPR055148">
    <property type="entry name" value="ZW10_C_2"/>
</dbReference>
<dbReference type="EMBL" id="CP086717">
    <property type="protein sequence ID" value="WOO82840.1"/>
    <property type="molecule type" value="Genomic_DNA"/>
</dbReference>
<dbReference type="PANTHER" id="PTHR12205:SF0">
    <property type="entry name" value="CENTROMERE_KINETOCHORE PROTEIN ZW10 HOMOLOG"/>
    <property type="match status" value="1"/>
</dbReference>
<evidence type="ECO:0000313" key="3">
    <source>
        <dbReference type="EMBL" id="WOO82840.1"/>
    </source>
</evidence>
<dbReference type="GeneID" id="87809549"/>
<dbReference type="Gene3D" id="1.10.357.150">
    <property type="match status" value="1"/>
</dbReference>
<dbReference type="RefSeq" id="XP_062628872.1">
    <property type="nucleotide sequence ID" value="XM_062772888.1"/>
</dbReference>
<feature type="region of interest" description="Disordered" evidence="1">
    <location>
        <begin position="457"/>
        <end position="562"/>
    </location>
</feature>
<evidence type="ECO:0000313" key="4">
    <source>
        <dbReference type="Proteomes" id="UP000827549"/>
    </source>
</evidence>
<organism evidence="3 4">
    <name type="scientific">Vanrija pseudolonga</name>
    <dbReference type="NCBI Taxonomy" id="143232"/>
    <lineage>
        <taxon>Eukaryota</taxon>
        <taxon>Fungi</taxon>
        <taxon>Dikarya</taxon>
        <taxon>Basidiomycota</taxon>
        <taxon>Agaricomycotina</taxon>
        <taxon>Tremellomycetes</taxon>
        <taxon>Trichosporonales</taxon>
        <taxon>Trichosporonaceae</taxon>
        <taxon>Vanrija</taxon>
    </lineage>
</organism>
<dbReference type="Pfam" id="PF22766">
    <property type="entry name" value="ZW10_C2"/>
    <property type="match status" value="1"/>
</dbReference>
<dbReference type="PANTHER" id="PTHR12205">
    <property type="entry name" value="CENTROMERE/KINETOCHORE PROTEIN ZW10"/>
    <property type="match status" value="1"/>
</dbReference>
<keyword evidence="4" id="KW-1185">Reference proteome</keyword>
<dbReference type="GO" id="GO:0005737">
    <property type="term" value="C:cytoplasm"/>
    <property type="evidence" value="ECO:0007669"/>
    <property type="project" value="GOC"/>
</dbReference>
<reference evidence="3" key="1">
    <citation type="submission" date="2023-10" db="EMBL/GenBank/DDBJ databases">
        <authorList>
            <person name="Noh H."/>
        </authorList>
    </citation>
    <scope>NUCLEOTIDE SEQUENCE</scope>
    <source>
        <strain evidence="3">DUCC4014</strain>
    </source>
</reference>
<accession>A0AAF0YA54</accession>
<proteinExistence type="predicted"/>
<sequence length="874" mass="94376">MATVSLPIASLGAEDPAAGPARALATAVTTGGQPTSTSLATCAQELQTQSDSAEGALHSLIRTHQQTIVGQVTTGHALAASSAAIDNSFLSVERQFDILDNAHPTSLSPLVDTAVLRQSCRHEAAVANVTTSSLTLIKQQYDGLVNLEDAMWAGHGADEAFLVQLEQIPSQNAGIDTAVVTAIRNRYDLLRTMASEQLSNAWRAAISVSEGTSEGGPRIQVANQVELSTPRLSRLTPSSKPSSTKADRVQTYSVPQLFTALTRLGALPPLLRDLQARLIRTIVHSLVDGEASHAGRTQSSSSDTLQLNANPHQQPIDVVNNLKDVLLFIANQVYPAPSSEPETLIQQQFMSDIREESFHYVLDHLLLPAMPTSTSRLSAWADLVRQSAEWEDQLAKGTNSASVLGSFLATDAGERWILERQRILLRQGRRLVYEGWAAWTWKDVEVKEVDPATADLSAADAKATEPNMGDDDGWGFDEDEQQLPTKESSAVGADDSEENDGWDFDDESSTVSQPVVPKKPVKEARRLGKKVGSKPAPPAEGRLSDVEQHQVAKPRPRAISPLPSATKDIAAVSISSPSTYRISTICDEVLAMAADLGKDIESFSDLKLDYPSFASSSTRLAGQLAEILDFIRATTPIAHAAHLKSTPSATLQLGNDFTYIADGLRESQQAVSSAAFGEVSERFKAAGTTLFLSCAEDQISHVSTLLKGVNSLVGTADEAVFSNARAAVQQLIEFVEMLAKQVENVIEPPRYFQFLGLVIEAACATLLDDVLAMDDITEVESTRIGLLLAQIESLEHLFKSHSDDVSSIPTFVPDWLKLCYVNELLGANLVDITYLFENGSLVDFSPSELGKLIRALFADSEKRTKLLDKVEFAA</sequence>
<feature type="compositionally biased region" description="Acidic residues" evidence="1">
    <location>
        <begin position="468"/>
        <end position="481"/>
    </location>
</feature>
<evidence type="ECO:0000256" key="1">
    <source>
        <dbReference type="SAM" id="MobiDB-lite"/>
    </source>
</evidence>
<dbReference type="GO" id="GO:0007094">
    <property type="term" value="P:mitotic spindle assembly checkpoint signaling"/>
    <property type="evidence" value="ECO:0007669"/>
    <property type="project" value="TreeGrafter"/>
</dbReference>
<protein>
    <submittedName>
        <fullName evidence="3">Centromere/kinetochore protein zw10</fullName>
    </submittedName>
</protein>
<evidence type="ECO:0000259" key="2">
    <source>
        <dbReference type="Pfam" id="PF22766"/>
    </source>
</evidence>